<evidence type="ECO:0000313" key="2">
    <source>
        <dbReference type="EMBL" id="HIR13779.1"/>
    </source>
</evidence>
<evidence type="ECO:0000313" key="3">
    <source>
        <dbReference type="Proteomes" id="UP000886757"/>
    </source>
</evidence>
<dbReference type="SMART" id="SM00382">
    <property type="entry name" value="AAA"/>
    <property type="match status" value="1"/>
</dbReference>
<dbReference type="InterPro" id="IPR027417">
    <property type="entry name" value="P-loop_NTPase"/>
</dbReference>
<accession>A0A9D1AE88</accession>
<comment type="caution">
    <text evidence="2">The sequence shown here is derived from an EMBL/GenBank/DDBJ whole genome shotgun (WGS) entry which is preliminary data.</text>
</comment>
<dbReference type="AlphaFoldDB" id="A0A9D1AE88"/>
<sequence>MNIKRAKKEIRDTVQAYLMKGEDGEYLIPPIRQRPILLLGAPGIGKTQIMEQIARECGICLAAYTITHHTRQSAIGLPFISKRTFGGKEYTVTEYTMSEIVASLYEKMEQTGLKEGILFLDEINCVSETLAPAMLQFLQCKTFGNHKIPEGWLIVAAGNPPEYNKSVREFDVVTLDRVKKILVEPDFAVWKEYAKEQRLHPAVVSYLTARPGCFYHMETTVDGKNFVTPRGWEDLSQLLQVYERLGKKADREVTVQYLQQDRIARDFANYLALYEKYQMDRQLEEALEYGKISEDMVKKASHASFDEKAAVVSLVQSRCSASFAEAVRQEKVLEKVYGILKEGHRELTEKGTIPEAWISGKLDEAGKEYYKKKKAELLDRQGERLFRETLRILEQYAGALKKEAPDSGEKAYQMLKKWFSEEQDRQDLQWEKCGQTLEYAFDFMEAVFGSGQEMVLFLTELNSDPCSVFFLQQYECQRYDRYNKELLLDERRRTLEAKLKTYRSGDIYGRSRE</sequence>
<reference evidence="2" key="1">
    <citation type="submission" date="2020-10" db="EMBL/GenBank/DDBJ databases">
        <authorList>
            <person name="Gilroy R."/>
        </authorList>
    </citation>
    <scope>NUCLEOTIDE SEQUENCE</scope>
    <source>
        <strain evidence="2">ChiSjej4B22-8148</strain>
    </source>
</reference>
<dbReference type="GO" id="GO:0005524">
    <property type="term" value="F:ATP binding"/>
    <property type="evidence" value="ECO:0007669"/>
    <property type="project" value="InterPro"/>
</dbReference>
<name>A0A9D1AE88_9FIRM</name>
<proteinExistence type="predicted"/>
<protein>
    <submittedName>
        <fullName evidence="2">AAA family ATPase</fullName>
    </submittedName>
</protein>
<dbReference type="InterPro" id="IPR003593">
    <property type="entry name" value="AAA+_ATPase"/>
</dbReference>
<evidence type="ECO:0000259" key="1">
    <source>
        <dbReference type="SMART" id="SM00382"/>
    </source>
</evidence>
<organism evidence="2 3">
    <name type="scientific">Candidatus Choladousia intestinavium</name>
    <dbReference type="NCBI Taxonomy" id="2840727"/>
    <lineage>
        <taxon>Bacteria</taxon>
        <taxon>Bacillati</taxon>
        <taxon>Bacillota</taxon>
        <taxon>Clostridia</taxon>
        <taxon>Lachnospirales</taxon>
        <taxon>Lachnospiraceae</taxon>
        <taxon>Lachnospiraceae incertae sedis</taxon>
        <taxon>Candidatus Choladousia</taxon>
    </lineage>
</organism>
<feature type="domain" description="AAA+ ATPase" evidence="1">
    <location>
        <begin position="32"/>
        <end position="188"/>
    </location>
</feature>
<dbReference type="GO" id="GO:0016887">
    <property type="term" value="F:ATP hydrolysis activity"/>
    <property type="evidence" value="ECO:0007669"/>
    <property type="project" value="InterPro"/>
</dbReference>
<dbReference type="InterPro" id="IPR011704">
    <property type="entry name" value="ATPase_dyneun-rel_AAA"/>
</dbReference>
<dbReference type="Gene3D" id="3.40.50.300">
    <property type="entry name" value="P-loop containing nucleotide triphosphate hydrolases"/>
    <property type="match status" value="1"/>
</dbReference>
<reference evidence="2" key="2">
    <citation type="journal article" date="2021" name="PeerJ">
        <title>Extensive microbial diversity within the chicken gut microbiome revealed by metagenomics and culture.</title>
        <authorList>
            <person name="Gilroy R."/>
            <person name="Ravi A."/>
            <person name="Getino M."/>
            <person name="Pursley I."/>
            <person name="Horton D.L."/>
            <person name="Alikhan N.F."/>
            <person name="Baker D."/>
            <person name="Gharbi K."/>
            <person name="Hall N."/>
            <person name="Watson M."/>
            <person name="Adriaenssens E.M."/>
            <person name="Foster-Nyarko E."/>
            <person name="Jarju S."/>
            <person name="Secka A."/>
            <person name="Antonio M."/>
            <person name="Oren A."/>
            <person name="Chaudhuri R.R."/>
            <person name="La Ragione R."/>
            <person name="Hildebrand F."/>
            <person name="Pallen M.J."/>
        </authorList>
    </citation>
    <scope>NUCLEOTIDE SEQUENCE</scope>
    <source>
        <strain evidence="2">ChiSjej4B22-8148</strain>
    </source>
</reference>
<dbReference type="SUPFAM" id="SSF52540">
    <property type="entry name" value="P-loop containing nucleoside triphosphate hydrolases"/>
    <property type="match status" value="1"/>
</dbReference>
<dbReference type="CDD" id="cd00009">
    <property type="entry name" value="AAA"/>
    <property type="match status" value="1"/>
</dbReference>
<gene>
    <name evidence="2" type="ORF">IAB31_07635</name>
</gene>
<dbReference type="Pfam" id="PF07728">
    <property type="entry name" value="AAA_5"/>
    <property type="match status" value="1"/>
</dbReference>
<dbReference type="Proteomes" id="UP000886757">
    <property type="component" value="Unassembled WGS sequence"/>
</dbReference>
<dbReference type="EMBL" id="DVGK01000085">
    <property type="protein sequence ID" value="HIR13779.1"/>
    <property type="molecule type" value="Genomic_DNA"/>
</dbReference>